<proteinExistence type="predicted"/>
<dbReference type="GeneTree" id="ENSGT00390000014448"/>
<organism evidence="3 4">
    <name type="scientific">Callorhinchus milii</name>
    <name type="common">Ghost shark</name>
    <dbReference type="NCBI Taxonomy" id="7868"/>
    <lineage>
        <taxon>Eukaryota</taxon>
        <taxon>Metazoa</taxon>
        <taxon>Chordata</taxon>
        <taxon>Craniata</taxon>
        <taxon>Vertebrata</taxon>
        <taxon>Chondrichthyes</taxon>
        <taxon>Holocephali</taxon>
        <taxon>Chimaeriformes</taxon>
        <taxon>Callorhinchidae</taxon>
        <taxon>Callorhinchus</taxon>
    </lineage>
</organism>
<dbReference type="OMA" id="GPEWECI"/>
<dbReference type="PANTHER" id="PTHR15034:SF5">
    <property type="entry name" value="DEATH DOMAIN-CONTAINING PROTEIN CRADD"/>
    <property type="match status" value="1"/>
</dbReference>
<dbReference type="Ensembl" id="ENSCMIT00000028091.1">
    <property type="protein sequence ID" value="ENSCMIP00000027651.1"/>
    <property type="gene ID" value="ENSCMIG00000012042.1"/>
</dbReference>
<reference evidence="4" key="2">
    <citation type="journal article" date="2007" name="PLoS Biol.">
        <title>Survey sequencing and comparative analysis of the elephant shark (Callorhinchus milii) genome.</title>
        <authorList>
            <person name="Venkatesh B."/>
            <person name="Kirkness E.F."/>
            <person name="Loh Y.H."/>
            <person name="Halpern A.L."/>
            <person name="Lee A.P."/>
            <person name="Johnson J."/>
            <person name="Dandona N."/>
            <person name="Viswanathan L.D."/>
            <person name="Tay A."/>
            <person name="Venter J.C."/>
            <person name="Strausberg R.L."/>
            <person name="Brenner S."/>
        </authorList>
    </citation>
    <scope>NUCLEOTIDE SEQUENCE [LARGE SCALE GENOMIC DNA]</scope>
</reference>
<dbReference type="Pfam" id="PF00531">
    <property type="entry name" value="Death"/>
    <property type="match status" value="1"/>
</dbReference>
<dbReference type="InterPro" id="IPR011029">
    <property type="entry name" value="DEATH-like_dom_sf"/>
</dbReference>
<dbReference type="GO" id="GO:0042981">
    <property type="term" value="P:regulation of apoptotic process"/>
    <property type="evidence" value="ECO:0007669"/>
    <property type="project" value="InterPro"/>
</dbReference>
<dbReference type="InterPro" id="IPR001315">
    <property type="entry name" value="CARD"/>
</dbReference>
<dbReference type="STRING" id="7868.ENSCMIP00000027651"/>
<dbReference type="GO" id="GO:0007165">
    <property type="term" value="P:signal transduction"/>
    <property type="evidence" value="ECO:0007669"/>
    <property type="project" value="InterPro"/>
</dbReference>
<dbReference type="PROSITE" id="PS50017">
    <property type="entry name" value="DEATH_DOMAIN"/>
    <property type="match status" value="1"/>
</dbReference>
<dbReference type="SMART" id="SM00114">
    <property type="entry name" value="CARD"/>
    <property type="match status" value="1"/>
</dbReference>
<dbReference type="PROSITE" id="PS50209">
    <property type="entry name" value="CARD"/>
    <property type="match status" value="1"/>
</dbReference>
<keyword evidence="4" id="KW-1185">Reference proteome</keyword>
<dbReference type="Pfam" id="PF00619">
    <property type="entry name" value="CARD"/>
    <property type="match status" value="1"/>
</dbReference>
<accession>A0A4W3IJK1</accession>
<dbReference type="SUPFAM" id="SSF47986">
    <property type="entry name" value="DEATH domain"/>
    <property type="match status" value="2"/>
</dbReference>
<dbReference type="Gene3D" id="1.10.533.10">
    <property type="entry name" value="Death Domain, Fas"/>
    <property type="match status" value="2"/>
</dbReference>
<dbReference type="Proteomes" id="UP000314986">
    <property type="component" value="Unassembled WGS sequence"/>
</dbReference>
<evidence type="ECO:0000259" key="2">
    <source>
        <dbReference type="PROSITE" id="PS50209"/>
    </source>
</evidence>
<dbReference type="GO" id="GO:0002020">
    <property type="term" value="F:protease binding"/>
    <property type="evidence" value="ECO:0007669"/>
    <property type="project" value="InterPro"/>
</dbReference>
<dbReference type="InParanoid" id="A0A4W3IJK1"/>
<name>A0A4W3IJK1_CALMI</name>
<reference evidence="4" key="3">
    <citation type="journal article" date="2014" name="Nature">
        <title>Elephant shark genome provides unique insights into gnathostome evolution.</title>
        <authorList>
            <consortium name="International Elephant Shark Genome Sequencing Consortium"/>
            <person name="Venkatesh B."/>
            <person name="Lee A.P."/>
            <person name="Ravi V."/>
            <person name="Maurya A.K."/>
            <person name="Lian M.M."/>
            <person name="Swann J.B."/>
            <person name="Ohta Y."/>
            <person name="Flajnik M.F."/>
            <person name="Sutoh Y."/>
            <person name="Kasahara M."/>
            <person name="Hoon S."/>
            <person name="Gangu V."/>
            <person name="Roy S.W."/>
            <person name="Irimia M."/>
            <person name="Korzh V."/>
            <person name="Kondrychyn I."/>
            <person name="Lim Z.W."/>
            <person name="Tay B.H."/>
            <person name="Tohari S."/>
            <person name="Kong K.W."/>
            <person name="Ho S."/>
            <person name="Lorente-Galdos B."/>
            <person name="Quilez J."/>
            <person name="Marques-Bonet T."/>
            <person name="Raney B.J."/>
            <person name="Ingham P.W."/>
            <person name="Tay A."/>
            <person name="Hillier L.W."/>
            <person name="Minx P."/>
            <person name="Boehm T."/>
            <person name="Wilson R.K."/>
            <person name="Brenner S."/>
            <person name="Warren W.C."/>
        </authorList>
    </citation>
    <scope>NUCLEOTIDE SEQUENCE [LARGE SCALE GENOMIC DNA]</scope>
</reference>
<dbReference type="PANTHER" id="PTHR15034">
    <property type="entry name" value="DEATH DOMAIN-CONTAINING PROTEIN CRADD"/>
    <property type="match status" value="1"/>
</dbReference>
<dbReference type="AlphaFoldDB" id="A0A4W3IJK1"/>
<evidence type="ECO:0000313" key="4">
    <source>
        <dbReference type="Proteomes" id="UP000314986"/>
    </source>
</evidence>
<protein>
    <submittedName>
        <fullName evidence="3">Uncharacterized protein</fullName>
    </submittedName>
</protein>
<evidence type="ECO:0000259" key="1">
    <source>
        <dbReference type="PROSITE" id="PS50017"/>
    </source>
</evidence>
<evidence type="ECO:0000313" key="3">
    <source>
        <dbReference type="Ensembl" id="ENSCMIP00000027651.1"/>
    </source>
</evidence>
<feature type="domain" description="Death" evidence="1">
    <location>
        <begin position="118"/>
        <end position="186"/>
    </location>
</feature>
<reference evidence="4" key="1">
    <citation type="journal article" date="2006" name="Science">
        <title>Ancient noncoding elements conserved in the human genome.</title>
        <authorList>
            <person name="Venkatesh B."/>
            <person name="Kirkness E.F."/>
            <person name="Loh Y.H."/>
            <person name="Halpern A.L."/>
            <person name="Lee A.P."/>
            <person name="Johnson J."/>
            <person name="Dandona N."/>
            <person name="Viswanathan L.D."/>
            <person name="Tay A."/>
            <person name="Venter J.C."/>
            <person name="Strausberg R.L."/>
            <person name="Brenner S."/>
        </authorList>
    </citation>
    <scope>NUCLEOTIDE SEQUENCE [LARGE SCALE GENOMIC DNA]</scope>
</reference>
<sequence length="204" mass="23278">MEDKHRRILRSLRTELCRVLRVDVCVQFLYQERVLSLSQLEAIQAEPVSANKVLKLLDHLPSRGPKAFALFAESLREEFPWVTTQLLLEEQRAEETGQSATEEFLPVISDQLLDSVPSDQKLNQLSSQLGPEWESVMVSLGLKEADMYRCKMNHQYNVRAQILAALVLWKQRLGKQATVRSLCVSLTASEVDSSVIGDIFQERH</sequence>
<dbReference type="InterPro" id="IPR037939">
    <property type="entry name" value="CRADD"/>
</dbReference>
<feature type="domain" description="CARD" evidence="2">
    <location>
        <begin position="1"/>
        <end position="90"/>
    </location>
</feature>
<dbReference type="InterPro" id="IPR000488">
    <property type="entry name" value="Death_dom"/>
</dbReference>
<dbReference type="GO" id="GO:0070513">
    <property type="term" value="F:death domain binding"/>
    <property type="evidence" value="ECO:0007669"/>
    <property type="project" value="InterPro"/>
</dbReference>
<reference evidence="3" key="4">
    <citation type="submission" date="2025-08" db="UniProtKB">
        <authorList>
            <consortium name="Ensembl"/>
        </authorList>
    </citation>
    <scope>IDENTIFICATION</scope>
</reference>
<reference evidence="3" key="5">
    <citation type="submission" date="2025-09" db="UniProtKB">
        <authorList>
            <consortium name="Ensembl"/>
        </authorList>
    </citation>
    <scope>IDENTIFICATION</scope>
</reference>